<keyword evidence="1" id="KW-0812">Transmembrane</keyword>
<reference evidence="2 3" key="1">
    <citation type="submission" date="2021-04" db="EMBL/GenBank/DDBJ databases">
        <title>The genome sequence of type strain Ideonella paludis KCTC 32238.</title>
        <authorList>
            <person name="Liu Y."/>
        </authorList>
    </citation>
    <scope>NUCLEOTIDE SEQUENCE [LARGE SCALE GENOMIC DNA]</scope>
    <source>
        <strain evidence="2 3">KCTC 32238</strain>
    </source>
</reference>
<dbReference type="RefSeq" id="WP_210810971.1">
    <property type="nucleotide sequence ID" value="NZ_JAGQDG010000008.1"/>
</dbReference>
<dbReference type="EMBL" id="JAGQDG010000008">
    <property type="protein sequence ID" value="MBQ0937423.1"/>
    <property type="molecule type" value="Genomic_DNA"/>
</dbReference>
<keyword evidence="1" id="KW-1133">Transmembrane helix</keyword>
<gene>
    <name evidence="2" type="ORF">KAK11_19010</name>
</gene>
<keyword evidence="3" id="KW-1185">Reference proteome</keyword>
<feature type="transmembrane region" description="Helical" evidence="1">
    <location>
        <begin position="12"/>
        <end position="32"/>
    </location>
</feature>
<name>A0ABS5E219_9BURK</name>
<proteinExistence type="predicted"/>
<evidence type="ECO:0000313" key="2">
    <source>
        <dbReference type="EMBL" id="MBQ0937423.1"/>
    </source>
</evidence>
<evidence type="ECO:0000313" key="3">
    <source>
        <dbReference type="Proteomes" id="UP000672097"/>
    </source>
</evidence>
<dbReference type="Proteomes" id="UP000672097">
    <property type="component" value="Unassembled WGS sequence"/>
</dbReference>
<evidence type="ECO:0000256" key="1">
    <source>
        <dbReference type="SAM" id="Phobius"/>
    </source>
</evidence>
<comment type="caution">
    <text evidence="2">The sequence shown here is derived from an EMBL/GenBank/DDBJ whole genome shotgun (WGS) entry which is preliminary data.</text>
</comment>
<protein>
    <submittedName>
        <fullName evidence="2">Uncharacterized protein</fullName>
    </submittedName>
</protein>
<organism evidence="2 3">
    <name type="scientific">Ideonella paludis</name>
    <dbReference type="NCBI Taxonomy" id="1233411"/>
    <lineage>
        <taxon>Bacteria</taxon>
        <taxon>Pseudomonadati</taxon>
        <taxon>Pseudomonadota</taxon>
        <taxon>Betaproteobacteria</taxon>
        <taxon>Burkholderiales</taxon>
        <taxon>Sphaerotilaceae</taxon>
        <taxon>Ideonella</taxon>
    </lineage>
</organism>
<sequence>MTSTSPASSSFLTRVSAFGAAAVVSMSVLLGIDAMAAHDYAAAVAASTQASAPLMVAETQTVVITAKRLNTI</sequence>
<keyword evidence="1" id="KW-0472">Membrane</keyword>
<accession>A0ABS5E219</accession>